<feature type="compositionally biased region" description="Basic and acidic residues" evidence="1">
    <location>
        <begin position="315"/>
        <end position="324"/>
    </location>
</feature>
<feature type="non-terminal residue" evidence="2">
    <location>
        <position position="1"/>
    </location>
</feature>
<feature type="compositionally biased region" description="Basic residues" evidence="1">
    <location>
        <begin position="75"/>
        <end position="85"/>
    </location>
</feature>
<name>A0A6J4JCF4_9PROT</name>
<accession>A0A6J4JCF4</accession>
<feature type="non-terminal residue" evidence="2">
    <location>
        <position position="373"/>
    </location>
</feature>
<gene>
    <name evidence="2" type="ORF">AVDCRST_MAG04-3367</name>
</gene>
<feature type="compositionally biased region" description="Basic and acidic residues" evidence="1">
    <location>
        <begin position="351"/>
        <end position="364"/>
    </location>
</feature>
<dbReference type="EMBL" id="CADCTL010000249">
    <property type="protein sequence ID" value="CAA9276110.1"/>
    <property type="molecule type" value="Genomic_DNA"/>
</dbReference>
<sequence>AGRQRGLRRSGYVEAEDLGSGGRGGARRRSPLPRRDRQRARGGRAPGPQARETAPEAVLRLRGRSDRLRAAAPGRRARPRLRRGRAVADPEASGRAGQDQPAGRAGPGQAAPGRRTHAGLGPGPGARGHARVGARSGGGDGGPARQAPAPAVLPAPPWPGVHRPRRLDQGTYAMDVRAGLRASRPAPRAGGIPAGDRGRRGAARALGPAGGRTGPLLVDGAGGRGLPSHARRRLPERGHLRGRDRRRAPLRQPAAAHGLSRPGAVREFDRREGPARRHHQGRQRPGPPRADRRRLDLPLPRADEPAAGRAAGRSAEGRAGDRLEGAGAPLRPLPQAHGPRQAAGRGHHRDRARDGRLPVGDRTRGGAAAARGL</sequence>
<feature type="compositionally biased region" description="Basic residues" evidence="1">
    <location>
        <begin position="25"/>
        <end position="42"/>
    </location>
</feature>
<feature type="compositionally biased region" description="Basic and acidic residues" evidence="1">
    <location>
        <begin position="264"/>
        <end position="275"/>
    </location>
</feature>
<protein>
    <submittedName>
        <fullName evidence="2">Transposase</fullName>
    </submittedName>
</protein>
<feature type="compositionally biased region" description="Basic and acidic residues" evidence="1">
    <location>
        <begin position="289"/>
        <end position="306"/>
    </location>
</feature>
<evidence type="ECO:0000256" key="1">
    <source>
        <dbReference type="SAM" id="MobiDB-lite"/>
    </source>
</evidence>
<proteinExistence type="predicted"/>
<reference evidence="2" key="1">
    <citation type="submission" date="2020-02" db="EMBL/GenBank/DDBJ databases">
        <authorList>
            <person name="Meier V. D."/>
        </authorList>
    </citation>
    <scope>NUCLEOTIDE SEQUENCE</scope>
    <source>
        <strain evidence="2">AVDCRST_MAG04</strain>
    </source>
</reference>
<feature type="compositionally biased region" description="Low complexity" evidence="1">
    <location>
        <begin position="94"/>
        <end position="113"/>
    </location>
</feature>
<evidence type="ECO:0000313" key="2">
    <source>
        <dbReference type="EMBL" id="CAA9276110.1"/>
    </source>
</evidence>
<feature type="compositionally biased region" description="Low complexity" evidence="1">
    <location>
        <begin position="177"/>
        <end position="195"/>
    </location>
</feature>
<organism evidence="2">
    <name type="scientific">uncultured Acetobacteraceae bacterium</name>
    <dbReference type="NCBI Taxonomy" id="169975"/>
    <lineage>
        <taxon>Bacteria</taxon>
        <taxon>Pseudomonadati</taxon>
        <taxon>Pseudomonadota</taxon>
        <taxon>Alphaproteobacteria</taxon>
        <taxon>Acetobacterales</taxon>
        <taxon>Acetobacteraceae</taxon>
        <taxon>environmental samples</taxon>
    </lineage>
</organism>
<dbReference type="AlphaFoldDB" id="A0A6J4JCF4"/>
<feature type="region of interest" description="Disordered" evidence="1">
    <location>
        <begin position="1"/>
        <end position="373"/>
    </location>
</feature>